<keyword evidence="3" id="KW-1185">Reference proteome</keyword>
<evidence type="ECO:0000256" key="1">
    <source>
        <dbReference type="SAM" id="SignalP"/>
    </source>
</evidence>
<evidence type="ECO:0000313" key="2">
    <source>
        <dbReference type="EMBL" id="KAF9454016.1"/>
    </source>
</evidence>
<evidence type="ECO:0000313" key="3">
    <source>
        <dbReference type="Proteomes" id="UP000807342"/>
    </source>
</evidence>
<organism evidence="2 3">
    <name type="scientific">Macrolepiota fuliginosa MF-IS2</name>
    <dbReference type="NCBI Taxonomy" id="1400762"/>
    <lineage>
        <taxon>Eukaryota</taxon>
        <taxon>Fungi</taxon>
        <taxon>Dikarya</taxon>
        <taxon>Basidiomycota</taxon>
        <taxon>Agaricomycotina</taxon>
        <taxon>Agaricomycetes</taxon>
        <taxon>Agaricomycetidae</taxon>
        <taxon>Agaricales</taxon>
        <taxon>Agaricineae</taxon>
        <taxon>Agaricaceae</taxon>
        <taxon>Macrolepiota</taxon>
    </lineage>
</organism>
<sequence>MWIRGLITWQLIVPALGDYRSSKLLQLLPESYSTSGNKQRRTFTGSTRRGQWQHLLHPIAPTWEIAWRSRGQA</sequence>
<gene>
    <name evidence="2" type="ORF">P691DRAFT_529796</name>
</gene>
<proteinExistence type="predicted"/>
<feature type="chain" id="PRO_5040450717" evidence="1">
    <location>
        <begin position="18"/>
        <end position="73"/>
    </location>
</feature>
<keyword evidence="1" id="KW-0732">Signal</keyword>
<comment type="caution">
    <text evidence="2">The sequence shown here is derived from an EMBL/GenBank/DDBJ whole genome shotgun (WGS) entry which is preliminary data.</text>
</comment>
<protein>
    <submittedName>
        <fullName evidence="2">Uncharacterized protein</fullName>
    </submittedName>
</protein>
<dbReference type="AlphaFoldDB" id="A0A9P5XQN0"/>
<reference evidence="2" key="1">
    <citation type="submission" date="2020-11" db="EMBL/GenBank/DDBJ databases">
        <authorList>
            <consortium name="DOE Joint Genome Institute"/>
            <person name="Ahrendt S."/>
            <person name="Riley R."/>
            <person name="Andreopoulos W."/>
            <person name="Labutti K."/>
            <person name="Pangilinan J."/>
            <person name="Ruiz-Duenas F.J."/>
            <person name="Barrasa J.M."/>
            <person name="Sanchez-Garcia M."/>
            <person name="Camarero S."/>
            <person name="Miyauchi S."/>
            <person name="Serrano A."/>
            <person name="Linde D."/>
            <person name="Babiker R."/>
            <person name="Drula E."/>
            <person name="Ayuso-Fernandez I."/>
            <person name="Pacheco R."/>
            <person name="Padilla G."/>
            <person name="Ferreira P."/>
            <person name="Barriuso J."/>
            <person name="Kellner H."/>
            <person name="Castanera R."/>
            <person name="Alfaro M."/>
            <person name="Ramirez L."/>
            <person name="Pisabarro A.G."/>
            <person name="Kuo A."/>
            <person name="Tritt A."/>
            <person name="Lipzen A."/>
            <person name="He G."/>
            <person name="Yan M."/>
            <person name="Ng V."/>
            <person name="Cullen D."/>
            <person name="Martin F."/>
            <person name="Rosso M.-N."/>
            <person name="Henrissat B."/>
            <person name="Hibbett D."/>
            <person name="Martinez A.T."/>
            <person name="Grigoriev I.V."/>
        </authorList>
    </citation>
    <scope>NUCLEOTIDE SEQUENCE</scope>
    <source>
        <strain evidence="2">MF-IS2</strain>
    </source>
</reference>
<dbReference type="EMBL" id="MU151057">
    <property type="protein sequence ID" value="KAF9454016.1"/>
    <property type="molecule type" value="Genomic_DNA"/>
</dbReference>
<dbReference type="Proteomes" id="UP000807342">
    <property type="component" value="Unassembled WGS sequence"/>
</dbReference>
<feature type="signal peptide" evidence="1">
    <location>
        <begin position="1"/>
        <end position="17"/>
    </location>
</feature>
<accession>A0A9P5XQN0</accession>
<name>A0A9P5XQN0_9AGAR</name>